<dbReference type="HOGENOM" id="CLU_2704243_0_0_1"/>
<comment type="caution">
    <text evidence="1">The sequence shown here is derived from an EMBL/GenBank/DDBJ whole genome shotgun (WGS) entry which is preliminary data.</text>
</comment>
<protein>
    <submittedName>
        <fullName evidence="1">Uncharacterized protein</fullName>
    </submittedName>
</protein>
<name>A0A086TEQ2_HAPC1</name>
<evidence type="ECO:0000313" key="1">
    <source>
        <dbReference type="EMBL" id="KFH47834.1"/>
    </source>
</evidence>
<sequence length="73" mass="7810">MDTDAPNYDDDDMVVGLGNGKRFESRLALDHGRSSNSGTACGIRPQLNPIAALSLQLEGREDDKVANLHIAGE</sequence>
<proteinExistence type="predicted"/>
<evidence type="ECO:0000313" key="2">
    <source>
        <dbReference type="Proteomes" id="UP000029964"/>
    </source>
</evidence>
<dbReference type="EMBL" id="JPKY01000007">
    <property type="protein sequence ID" value="KFH47834.1"/>
    <property type="molecule type" value="Genomic_DNA"/>
</dbReference>
<dbReference type="AlphaFoldDB" id="A0A086TEQ2"/>
<gene>
    <name evidence="1" type="ORF">ACRE_013600</name>
</gene>
<dbReference type="Proteomes" id="UP000029964">
    <property type="component" value="Unassembled WGS sequence"/>
</dbReference>
<organism evidence="1 2">
    <name type="scientific">Hapsidospora chrysogenum (strain ATCC 11550 / CBS 779.69 / DSM 880 / IAM 14645 / JCM 23072 / IMI 49137)</name>
    <name type="common">Acremonium chrysogenum</name>
    <dbReference type="NCBI Taxonomy" id="857340"/>
    <lineage>
        <taxon>Eukaryota</taxon>
        <taxon>Fungi</taxon>
        <taxon>Dikarya</taxon>
        <taxon>Ascomycota</taxon>
        <taxon>Pezizomycotina</taxon>
        <taxon>Sordariomycetes</taxon>
        <taxon>Hypocreomycetidae</taxon>
        <taxon>Hypocreales</taxon>
        <taxon>Bionectriaceae</taxon>
        <taxon>Hapsidospora</taxon>
    </lineage>
</organism>
<keyword evidence="2" id="KW-1185">Reference proteome</keyword>
<reference evidence="2" key="1">
    <citation type="journal article" date="2014" name="Genome Announc.">
        <title>Genome sequence and annotation of Acremonium chrysogenum, producer of the beta-lactam antibiotic cephalosporin C.</title>
        <authorList>
            <person name="Terfehr D."/>
            <person name="Dahlmann T.A."/>
            <person name="Specht T."/>
            <person name="Zadra I."/>
            <person name="Kuernsteiner H."/>
            <person name="Kueck U."/>
        </authorList>
    </citation>
    <scope>NUCLEOTIDE SEQUENCE [LARGE SCALE GENOMIC DNA]</scope>
    <source>
        <strain evidence="2">ATCC 11550 / CBS 779.69 / DSM 880 / IAM 14645 / JCM 23072 / IMI 49137</strain>
    </source>
</reference>
<accession>A0A086TEQ2</accession>